<comment type="caution">
    <text evidence="1">The sequence shown here is derived from an EMBL/GenBank/DDBJ whole genome shotgun (WGS) entry which is preliminary data.</text>
</comment>
<name>A0ABW2WVJ8_9ACTN</name>
<protein>
    <submittedName>
        <fullName evidence="1">Uncharacterized protein</fullName>
    </submittedName>
</protein>
<proteinExistence type="predicted"/>
<sequence>MNPFMMLAAVAADWSRLGPLLGPGAHQALRAPLAEIRTGLRTHDQGADRSAADRAVRTVLAALPEQEADRLRGDGSTARFAGTSPSAVHEGYDAMDLCMLVIDGNPMVGPLLGPVRERLLRAPASSPRGTGPVDPRLIVLTRENGERQLPAFQFEAGDMPWEAVLEVADVLRADRDPWGAADWWLSANAWTGAPPAGLLGQGRDPELLGAVRALTVTGGEW</sequence>
<dbReference type="Proteomes" id="UP001596915">
    <property type="component" value="Unassembled WGS sequence"/>
</dbReference>
<organism evidence="1 2">
    <name type="scientific">Streptomyces sanglieri</name>
    <dbReference type="NCBI Taxonomy" id="193460"/>
    <lineage>
        <taxon>Bacteria</taxon>
        <taxon>Bacillati</taxon>
        <taxon>Actinomycetota</taxon>
        <taxon>Actinomycetes</taxon>
        <taxon>Kitasatosporales</taxon>
        <taxon>Streptomycetaceae</taxon>
        <taxon>Streptomyces</taxon>
    </lineage>
</organism>
<evidence type="ECO:0000313" key="2">
    <source>
        <dbReference type="Proteomes" id="UP001596915"/>
    </source>
</evidence>
<gene>
    <name evidence="1" type="ORF">ACFQ2K_20915</name>
</gene>
<dbReference type="EMBL" id="JBHTGL010000008">
    <property type="protein sequence ID" value="MFD0624838.1"/>
    <property type="molecule type" value="Genomic_DNA"/>
</dbReference>
<reference evidence="2" key="1">
    <citation type="journal article" date="2019" name="Int. J. Syst. Evol. Microbiol.">
        <title>The Global Catalogue of Microorganisms (GCM) 10K type strain sequencing project: providing services to taxonomists for standard genome sequencing and annotation.</title>
        <authorList>
            <consortium name="The Broad Institute Genomics Platform"/>
            <consortium name="The Broad Institute Genome Sequencing Center for Infectious Disease"/>
            <person name="Wu L."/>
            <person name="Ma J."/>
        </authorList>
    </citation>
    <scope>NUCLEOTIDE SEQUENCE [LARGE SCALE GENOMIC DNA]</scope>
    <source>
        <strain evidence="2">JCM 12607</strain>
    </source>
</reference>
<accession>A0ABW2WVJ8</accession>
<evidence type="ECO:0000313" key="1">
    <source>
        <dbReference type="EMBL" id="MFD0624838.1"/>
    </source>
</evidence>
<keyword evidence="2" id="KW-1185">Reference proteome</keyword>